<comment type="similarity">
    <text evidence="6">Belongs to the NDK family.</text>
</comment>
<reference evidence="8 9" key="1">
    <citation type="journal article" date="2017" name="Int. J. Parasitol.">
        <title>The genome of the protozoan parasite Cystoisospora suis and a reverse vaccinology approach to identify vaccine candidates.</title>
        <authorList>
            <person name="Palmieri N."/>
            <person name="Shrestha A."/>
            <person name="Ruttkowski B."/>
            <person name="Beck T."/>
            <person name="Vogl C."/>
            <person name="Tomley F."/>
            <person name="Blake D.P."/>
            <person name="Joachim A."/>
        </authorList>
    </citation>
    <scope>NUCLEOTIDE SEQUENCE [LARGE SCALE GENOMIC DNA]</scope>
    <source>
        <strain evidence="8 9">Wien I</strain>
    </source>
</reference>
<dbReference type="VEuPathDB" id="ToxoDB:CSUI_007658"/>
<name>A0A2C6KPV7_9APIC</name>
<dbReference type="InterPro" id="IPR006602">
    <property type="entry name" value="DM10_dom"/>
</dbReference>
<evidence type="ECO:0000256" key="4">
    <source>
        <dbReference type="ARBA" id="ARBA00023212"/>
    </source>
</evidence>
<keyword evidence="3" id="KW-0963">Cytoplasm</keyword>
<keyword evidence="8" id="KW-0418">Kinase</keyword>
<dbReference type="PANTHER" id="PTHR43109">
    <property type="entry name" value="NUCLEOSIDE DIPHOSPHATE KINASE 7"/>
    <property type="match status" value="1"/>
</dbReference>
<evidence type="ECO:0000256" key="6">
    <source>
        <dbReference type="PROSITE-ProRule" id="PRU00706"/>
    </source>
</evidence>
<accession>A0A2C6KPV7</accession>
<dbReference type="Gene3D" id="2.30.29.170">
    <property type="match status" value="1"/>
</dbReference>
<dbReference type="AlphaFoldDB" id="A0A2C6KPV7"/>
<evidence type="ECO:0000256" key="2">
    <source>
        <dbReference type="ARBA" id="ARBA00004245"/>
    </source>
</evidence>
<evidence type="ECO:0000313" key="9">
    <source>
        <dbReference type="Proteomes" id="UP000221165"/>
    </source>
</evidence>
<dbReference type="InterPro" id="IPR036850">
    <property type="entry name" value="NDK-like_dom_sf"/>
</dbReference>
<dbReference type="PANTHER" id="PTHR43109:SF2">
    <property type="entry name" value="NUCLEOSIDE DIPHOSPHATE KINASE 7"/>
    <property type="match status" value="1"/>
</dbReference>
<dbReference type="RefSeq" id="XP_067920220.1">
    <property type="nucleotide sequence ID" value="XM_068067803.1"/>
</dbReference>
<comment type="subcellular location">
    <subcellularLocation>
        <location evidence="1">Cell projection</location>
        <location evidence="1">Cilium</location>
    </subcellularLocation>
    <subcellularLocation>
        <location evidence="2">Cytoplasm</location>
        <location evidence="2">Cytoskeleton</location>
    </subcellularLocation>
</comment>
<gene>
    <name evidence="8" type="ORF">CSUI_007658</name>
</gene>
<dbReference type="Proteomes" id="UP000221165">
    <property type="component" value="Unassembled WGS sequence"/>
</dbReference>
<evidence type="ECO:0000256" key="3">
    <source>
        <dbReference type="ARBA" id="ARBA00022490"/>
    </source>
</evidence>
<dbReference type="CDD" id="cd04412">
    <property type="entry name" value="NDPk7B"/>
    <property type="match status" value="1"/>
</dbReference>
<dbReference type="PROSITE" id="PS51336">
    <property type="entry name" value="DM10"/>
    <property type="match status" value="1"/>
</dbReference>
<feature type="domain" description="DM10" evidence="7">
    <location>
        <begin position="4"/>
        <end position="92"/>
    </location>
</feature>
<dbReference type="GO" id="GO:0016301">
    <property type="term" value="F:kinase activity"/>
    <property type="evidence" value="ECO:0007669"/>
    <property type="project" value="UniProtKB-KW"/>
</dbReference>
<dbReference type="SMART" id="SM00562">
    <property type="entry name" value="NDK"/>
    <property type="match status" value="1"/>
</dbReference>
<evidence type="ECO:0000256" key="5">
    <source>
        <dbReference type="ARBA" id="ARBA00023273"/>
    </source>
</evidence>
<dbReference type="GeneID" id="94431014"/>
<comment type="caution">
    <text evidence="8">The sequence shown here is derived from an EMBL/GenBank/DDBJ whole genome shotgun (WGS) entry which is preliminary data.</text>
</comment>
<comment type="caution">
    <text evidence="6">Lacks conserved residue(s) required for the propagation of feature annotation.</text>
</comment>
<dbReference type="EMBL" id="MIGC01004103">
    <property type="protein sequence ID" value="PHJ18514.1"/>
    <property type="molecule type" value="Genomic_DNA"/>
</dbReference>
<dbReference type="Pfam" id="PF00334">
    <property type="entry name" value="NDK"/>
    <property type="match status" value="2"/>
</dbReference>
<keyword evidence="4" id="KW-0206">Cytoskeleton</keyword>
<dbReference type="GO" id="GO:0005879">
    <property type="term" value="C:axonemal microtubule"/>
    <property type="evidence" value="ECO:0007669"/>
    <property type="project" value="TreeGrafter"/>
</dbReference>
<dbReference type="SMART" id="SM00676">
    <property type="entry name" value="DM10"/>
    <property type="match status" value="1"/>
</dbReference>
<sequence>MASYDNTLVFRVTWYDRQADLTKDLILSYHRADNSVELYDPKLRRLFLKRTPAAVPLEDQLYVGNTVVVVSRQLKIVDYADERTHSALAPRLQKAVVVLKPHAHEHMGNVLQRLLDDGLTLSVIQMVELAPHQANAFLDLLEDNSSSEHDKNSDTRQQVVQSLSNGRCIVMAILGNEASSRLGYIVGPADPAEAKLQAPESLRAAYGTSTTNNAILWKELNDSQLLLVRKFLSGATLSPPELGTDCSCCVIKPSSLHDAGKIIKQIRDSGFRITALQSFHLSRNAAEEFYEVYKTVLHELPQMIDELAQGICIAMQVEHKDKQSVPRLRELAGPYDSEMARFVRPHSLRALFGSDRVRNAIHCTDLEDDAVLEVQYFFSVLANTVN</sequence>
<dbReference type="SUPFAM" id="SSF54919">
    <property type="entry name" value="Nucleoside diphosphate kinase, NDK"/>
    <property type="match status" value="2"/>
</dbReference>
<keyword evidence="9" id="KW-1185">Reference proteome</keyword>
<protein>
    <submittedName>
        <fullName evidence="8">Nucleoside diphosphate kinase</fullName>
    </submittedName>
</protein>
<dbReference type="InterPro" id="IPR034907">
    <property type="entry name" value="NDK-like_dom"/>
</dbReference>
<evidence type="ECO:0000313" key="8">
    <source>
        <dbReference type="EMBL" id="PHJ18514.1"/>
    </source>
</evidence>
<dbReference type="PROSITE" id="PS51374">
    <property type="entry name" value="NDPK_LIKE"/>
    <property type="match status" value="2"/>
</dbReference>
<evidence type="ECO:0000256" key="1">
    <source>
        <dbReference type="ARBA" id="ARBA00004138"/>
    </source>
</evidence>
<dbReference type="OrthoDB" id="270127at2759"/>
<dbReference type="Gene3D" id="3.30.70.141">
    <property type="entry name" value="Nucleoside diphosphate kinase-like domain"/>
    <property type="match status" value="2"/>
</dbReference>
<proteinExistence type="inferred from homology"/>
<keyword evidence="8" id="KW-0808">Transferase</keyword>
<dbReference type="InterPro" id="IPR037993">
    <property type="entry name" value="NDPk7B"/>
</dbReference>
<organism evidence="8 9">
    <name type="scientific">Cystoisospora suis</name>
    <dbReference type="NCBI Taxonomy" id="483139"/>
    <lineage>
        <taxon>Eukaryota</taxon>
        <taxon>Sar</taxon>
        <taxon>Alveolata</taxon>
        <taxon>Apicomplexa</taxon>
        <taxon>Conoidasida</taxon>
        <taxon>Coccidia</taxon>
        <taxon>Eucoccidiorida</taxon>
        <taxon>Eimeriorina</taxon>
        <taxon>Sarcocystidae</taxon>
        <taxon>Cystoisospora</taxon>
    </lineage>
</organism>
<keyword evidence="5" id="KW-0966">Cell projection</keyword>
<evidence type="ECO:0000259" key="7">
    <source>
        <dbReference type="PROSITE" id="PS51336"/>
    </source>
</evidence>